<proteinExistence type="predicted"/>
<name>A0ABY7H878_9BACT</name>
<accession>A0ABY7H878</accession>
<reference evidence="1" key="1">
    <citation type="submission" date="2022-11" db="EMBL/GenBank/DDBJ databases">
        <title>Minimal conservation of predation-associated metabolite biosynthetic gene clusters underscores biosynthetic potential of Myxococcota including descriptions for ten novel species: Archangium lansinium sp. nov., Myxococcus landrumus sp. nov., Nannocystis bai.</title>
        <authorList>
            <person name="Ahearne A."/>
            <person name="Stevens C."/>
            <person name="Dowd S."/>
        </authorList>
    </citation>
    <scope>NUCLEOTIDE SEQUENCE</scope>
    <source>
        <strain evidence="1">Fl3</strain>
    </source>
</reference>
<evidence type="ECO:0000313" key="1">
    <source>
        <dbReference type="EMBL" id="WAS95472.1"/>
    </source>
</evidence>
<organism evidence="1 2">
    <name type="scientific">Nannocystis punicea</name>
    <dbReference type="NCBI Taxonomy" id="2995304"/>
    <lineage>
        <taxon>Bacteria</taxon>
        <taxon>Pseudomonadati</taxon>
        <taxon>Myxococcota</taxon>
        <taxon>Polyangia</taxon>
        <taxon>Nannocystales</taxon>
        <taxon>Nannocystaceae</taxon>
        <taxon>Nannocystis</taxon>
    </lineage>
</organism>
<sequence length="128" mass="14127">MNDSTSTTVDRYEDLPAGELPTIRYDKGGYVERSFDVAGARVSAVKLEPVAPEHAQQAKSLQITPVEGSGWVELGHGTILVFFTHPPLGQEHAWRLCFFDGTKPTGTKITVKIRKTRIGDRDLESKDS</sequence>
<dbReference type="RefSeq" id="WP_269037811.1">
    <property type="nucleotide sequence ID" value="NZ_CP114040.1"/>
</dbReference>
<evidence type="ECO:0000313" key="2">
    <source>
        <dbReference type="Proteomes" id="UP001164459"/>
    </source>
</evidence>
<dbReference type="Proteomes" id="UP001164459">
    <property type="component" value="Chromosome"/>
</dbReference>
<keyword evidence="2" id="KW-1185">Reference proteome</keyword>
<gene>
    <name evidence="1" type="ORF">O0S08_04865</name>
</gene>
<protein>
    <submittedName>
        <fullName evidence="1">Uncharacterized protein</fullName>
    </submittedName>
</protein>
<dbReference type="EMBL" id="CP114040">
    <property type="protein sequence ID" value="WAS95472.1"/>
    <property type="molecule type" value="Genomic_DNA"/>
</dbReference>